<dbReference type="Proteomes" id="UP000004478">
    <property type="component" value="Unassembled WGS sequence"/>
</dbReference>
<dbReference type="Pfam" id="PF19891">
    <property type="entry name" value="DUF6364"/>
    <property type="match status" value="1"/>
</dbReference>
<reference evidence="1 2" key="1">
    <citation type="journal article" date="2012" name="J. Bacteriol.">
        <title>Draft Genome Sequence of Cecembia lonarensis Strain LW9T, Isolated from Lonar Lake, a Haloalkaline Lake in India.</title>
        <authorList>
            <person name="Shivaji S."/>
            <person name="Ara S."/>
            <person name="Singh A."/>
            <person name="Pinnaka A.K."/>
        </authorList>
    </citation>
    <scope>NUCLEOTIDE SEQUENCE [LARGE SCALE GENOMIC DNA]</scope>
    <source>
        <strain evidence="1 2">LW9</strain>
    </source>
</reference>
<dbReference type="OrthoDB" id="6198066at2"/>
<accession>K1LEW3</accession>
<organism evidence="1 2">
    <name type="scientific">Cecembia lonarensis (strain CCUG 58316 / KCTC 22772 / LW9)</name>
    <dbReference type="NCBI Taxonomy" id="1225176"/>
    <lineage>
        <taxon>Bacteria</taxon>
        <taxon>Pseudomonadati</taxon>
        <taxon>Bacteroidota</taxon>
        <taxon>Cytophagia</taxon>
        <taxon>Cytophagales</taxon>
        <taxon>Cyclobacteriaceae</taxon>
        <taxon>Cecembia</taxon>
    </lineage>
</organism>
<proteinExistence type="predicted"/>
<dbReference type="AlphaFoldDB" id="K1LEW3"/>
<evidence type="ECO:0000313" key="1">
    <source>
        <dbReference type="EMBL" id="EKB48908.1"/>
    </source>
</evidence>
<dbReference type="InterPro" id="IPR045944">
    <property type="entry name" value="DUF6364"/>
</dbReference>
<sequence>MDAKITLSFNKAVIEKAKKFASEQNMSLSRLTEFLYQKIVSGDYKHLDELPVSDWVSMLAEGEATYGKSKSRKDLKSSYFDTKK</sequence>
<dbReference type="RefSeq" id="WP_009185500.1">
    <property type="nucleotide sequence ID" value="NZ_AMGM01000038.1"/>
</dbReference>
<protein>
    <submittedName>
        <fullName evidence="1">Uncharacterized protein</fullName>
    </submittedName>
</protein>
<keyword evidence="2" id="KW-1185">Reference proteome</keyword>
<evidence type="ECO:0000313" key="2">
    <source>
        <dbReference type="Proteomes" id="UP000004478"/>
    </source>
</evidence>
<comment type="caution">
    <text evidence="1">The sequence shown here is derived from an EMBL/GenBank/DDBJ whole genome shotgun (WGS) entry which is preliminary data.</text>
</comment>
<dbReference type="PATRIC" id="fig|1225176.3.peg.2640"/>
<dbReference type="EMBL" id="AMGM01000038">
    <property type="protein sequence ID" value="EKB48908.1"/>
    <property type="molecule type" value="Genomic_DNA"/>
</dbReference>
<name>K1LEW3_CECL9</name>
<gene>
    <name evidence="1" type="ORF">B879_02476</name>
</gene>